<organism evidence="2 3">
    <name type="scientific">Pocillopora meandrina</name>
    <dbReference type="NCBI Taxonomy" id="46732"/>
    <lineage>
        <taxon>Eukaryota</taxon>
        <taxon>Metazoa</taxon>
        <taxon>Cnidaria</taxon>
        <taxon>Anthozoa</taxon>
        <taxon>Hexacorallia</taxon>
        <taxon>Scleractinia</taxon>
        <taxon>Astrocoeniina</taxon>
        <taxon>Pocilloporidae</taxon>
        <taxon>Pocillopora</taxon>
    </lineage>
</organism>
<dbReference type="AlphaFoldDB" id="A0AAU9WT01"/>
<gene>
    <name evidence="2" type="ORF">PMEA_00011418</name>
</gene>
<feature type="chain" id="PRO_5043471318" evidence="1">
    <location>
        <begin position="26"/>
        <end position="297"/>
    </location>
</feature>
<keyword evidence="1" id="KW-0732">Signal</keyword>
<keyword evidence="3" id="KW-1185">Reference proteome</keyword>
<evidence type="ECO:0000313" key="2">
    <source>
        <dbReference type="EMBL" id="CAH3124648.1"/>
    </source>
</evidence>
<dbReference type="Proteomes" id="UP001159428">
    <property type="component" value="Unassembled WGS sequence"/>
</dbReference>
<accession>A0AAU9WT01</accession>
<sequence>MWLSCSIHSLLVFAFLVLIMMGTAADKSAVLTLKENSAENIEGCYGLALCFVINETFVQLKSNDNRTLAHFRDLQDEMFLFQVLDDVFLGEKSSKFPVHLNASQSNLHDNTWKDIFYLEHKHLMTNRDSFADKFHSALDRLKNTTKLVLLHHLSTQLKKNVGNHPLLMRFHMLAMTLEAKYGSNDSVVPERRWSNEDGRYKERKTKFGHVRKKRTLFQEENSCQDLRSDPNNNDCLGMCGYGCSCWYFICGNCCQNRLCFEHDKCCRHDMYTINCLIPIVHSLSCEDGYGGYPSCLQ</sequence>
<evidence type="ECO:0000313" key="3">
    <source>
        <dbReference type="Proteomes" id="UP001159428"/>
    </source>
</evidence>
<protein>
    <submittedName>
        <fullName evidence="2">Uncharacterized protein</fullName>
    </submittedName>
</protein>
<feature type="signal peptide" evidence="1">
    <location>
        <begin position="1"/>
        <end position="25"/>
    </location>
</feature>
<reference evidence="2 3" key="1">
    <citation type="submission" date="2022-05" db="EMBL/GenBank/DDBJ databases">
        <authorList>
            <consortium name="Genoscope - CEA"/>
            <person name="William W."/>
        </authorList>
    </citation>
    <scope>NUCLEOTIDE SEQUENCE [LARGE SCALE GENOMIC DNA]</scope>
</reference>
<comment type="caution">
    <text evidence="2">The sequence shown here is derived from an EMBL/GenBank/DDBJ whole genome shotgun (WGS) entry which is preliminary data.</text>
</comment>
<name>A0AAU9WT01_9CNID</name>
<dbReference type="EMBL" id="CALNXJ010000020">
    <property type="protein sequence ID" value="CAH3124648.1"/>
    <property type="molecule type" value="Genomic_DNA"/>
</dbReference>
<evidence type="ECO:0000256" key="1">
    <source>
        <dbReference type="SAM" id="SignalP"/>
    </source>
</evidence>
<proteinExistence type="predicted"/>